<dbReference type="GO" id="GO:0005506">
    <property type="term" value="F:iron ion binding"/>
    <property type="evidence" value="ECO:0007669"/>
    <property type="project" value="InterPro"/>
</dbReference>
<reference evidence="4 5" key="1">
    <citation type="submission" date="2021-04" db="EMBL/GenBank/DDBJ databases">
        <title>Complete genome sequence of Stygiolobus sp. KN-1.</title>
        <authorList>
            <person name="Nakamura K."/>
            <person name="Sakai H."/>
            <person name="Kurosawa N."/>
        </authorList>
    </citation>
    <scope>NUCLEOTIDE SEQUENCE [LARGE SCALE GENOMIC DNA]</scope>
    <source>
        <strain evidence="4 5">KN-1</strain>
    </source>
</reference>
<dbReference type="Pfam" id="PF02738">
    <property type="entry name" value="MoCoBD_1"/>
    <property type="match status" value="1"/>
</dbReference>
<dbReference type="InterPro" id="IPR008274">
    <property type="entry name" value="AldOxase/xan_DH_MoCoBD1"/>
</dbReference>
<dbReference type="SUPFAM" id="SSF56003">
    <property type="entry name" value="Molybdenum cofactor-binding domain"/>
    <property type="match status" value="1"/>
</dbReference>
<evidence type="ECO:0000313" key="4">
    <source>
        <dbReference type="EMBL" id="BCU70164.1"/>
    </source>
</evidence>
<accession>A0A8D5U7E4</accession>
<protein>
    <submittedName>
        <fullName evidence="4">Aldehyde oxidase</fullName>
    </submittedName>
</protein>
<organism evidence="4 5">
    <name type="scientific">Stygiolobus caldivivus</name>
    <dbReference type="NCBI Taxonomy" id="2824673"/>
    <lineage>
        <taxon>Archaea</taxon>
        <taxon>Thermoproteota</taxon>
        <taxon>Thermoprotei</taxon>
        <taxon>Sulfolobales</taxon>
        <taxon>Sulfolobaceae</taxon>
        <taxon>Stygiolobus</taxon>
    </lineage>
</organism>
<dbReference type="Pfam" id="PF01315">
    <property type="entry name" value="Ald_Xan_dh_C"/>
    <property type="match status" value="1"/>
</dbReference>
<feature type="domain" description="Aldehyde oxidase/xanthine dehydrogenase a/b hammerhead" evidence="3">
    <location>
        <begin position="17"/>
        <end position="132"/>
    </location>
</feature>
<dbReference type="InterPro" id="IPR053554">
    <property type="entry name" value="Glyceraldehyde_dh-related"/>
</dbReference>
<dbReference type="InterPro" id="IPR036856">
    <property type="entry name" value="Ald_Oxase/Xan_DH_a/b_sf"/>
</dbReference>
<sequence length="738" mass="80839">MYTGKVIKRLYDDKFVNGKSTYVDDIQISAYYAGFVRSPYAHAYIKSIDASDSLRVPGIVAVFTAKDLQVKDGVGIWTTYEDPKQWKFIKRKPLAEGKVKYTGEPVAIVIGTDKYSVRDAIDKVSVDYERLPAVTKMEEAVEDKVLVHDELKTNVGFDQTYSAGNVENAFKNADKVIPVEVTNNRLIPSPMEPRGIIARYEGGTLTVWYSTQVPHTARAEFSKVFGIPSSKIRVIMPDVGGAFGSKVNILPEDISVIASAIKLGRPVRWTATRSEEMLASEARHNTFRGEIAVKNDGKLLAIKGELLVDLGAYLTYTAPLQPAIIPLMIPGPYKVRDISIRSRAVYTNTPPITMYRGASRPEATFIIERIMSTIADELKLDDVTVREVNMVRADEMPYTNPFGLRYDSGDYISLLREGLKALKYQQLKGWAEEERKKGRKVGVGMAFYLEISGFGPWEFGEVRVSETGDILVITGGTPHGQGTETAIAQVVADTLQVDINRVRVVWGDTETVASSMGTYGSRTASAAASAAMVAAKEVLEKMKRAAAKMLKVDVEEVSYSSGEFSAQGRKVTWDEVASFSYSSNEPGIYAQVTLPGDVTFPYGVHVALVEVDDYGIIRVKDYKAYDDIGTVINPALAEGQIHGGATQAVGQALLEEAIINDDGQLTVTYADYFIPTAVEAPKFESYFVDRPHSSAYPTGAKGVGEAALIVGPAAIVRAVEDATGRRFNKTPIRPEDVI</sequence>
<dbReference type="KEGG" id="csty:KN1_14610"/>
<evidence type="ECO:0000259" key="3">
    <source>
        <dbReference type="SMART" id="SM01008"/>
    </source>
</evidence>
<dbReference type="AlphaFoldDB" id="A0A8D5U7E4"/>
<dbReference type="NCBIfam" id="NF041018">
    <property type="entry name" value="glyceraldDH_alpha"/>
    <property type="match status" value="1"/>
</dbReference>
<dbReference type="InterPro" id="IPR046867">
    <property type="entry name" value="AldOxase/xan_DH_MoCoBD2"/>
</dbReference>
<dbReference type="InterPro" id="IPR037165">
    <property type="entry name" value="AldOxase/xan_DH_Mopterin-bd_sf"/>
</dbReference>
<dbReference type="Pfam" id="PF20256">
    <property type="entry name" value="MoCoBD_2"/>
    <property type="match status" value="1"/>
</dbReference>
<dbReference type="RefSeq" id="WP_420857143.1">
    <property type="nucleotide sequence ID" value="NZ_AP024597.1"/>
</dbReference>
<dbReference type="Gene3D" id="3.30.365.10">
    <property type="entry name" value="Aldehyde oxidase/xanthine dehydrogenase, molybdopterin binding domain"/>
    <property type="match status" value="4"/>
</dbReference>
<keyword evidence="5" id="KW-1185">Reference proteome</keyword>
<name>A0A8D5U7E4_9CREN</name>
<keyword evidence="2" id="KW-0560">Oxidoreductase</keyword>
<dbReference type="GO" id="GO:0016491">
    <property type="term" value="F:oxidoreductase activity"/>
    <property type="evidence" value="ECO:0007669"/>
    <property type="project" value="UniProtKB-KW"/>
</dbReference>
<dbReference type="InterPro" id="IPR016208">
    <property type="entry name" value="Ald_Oxase/xanthine_DH-like"/>
</dbReference>
<dbReference type="GeneID" id="66163177"/>
<dbReference type="SMART" id="SM01008">
    <property type="entry name" value="Ald_Xan_dh_C"/>
    <property type="match status" value="1"/>
</dbReference>
<dbReference type="EMBL" id="AP024597">
    <property type="protein sequence ID" value="BCU70164.1"/>
    <property type="molecule type" value="Genomic_DNA"/>
</dbReference>
<evidence type="ECO:0000313" key="5">
    <source>
        <dbReference type="Proteomes" id="UP000825123"/>
    </source>
</evidence>
<proteinExistence type="predicted"/>
<dbReference type="InterPro" id="IPR000674">
    <property type="entry name" value="Ald_Oxase/Xan_DH_a/b"/>
</dbReference>
<dbReference type="PANTHER" id="PTHR11908">
    <property type="entry name" value="XANTHINE DEHYDROGENASE"/>
    <property type="match status" value="1"/>
</dbReference>
<dbReference type="Gene3D" id="3.90.1170.50">
    <property type="entry name" value="Aldehyde oxidase/xanthine dehydrogenase, a/b hammerhead"/>
    <property type="match status" value="1"/>
</dbReference>
<dbReference type="PANTHER" id="PTHR11908:SF132">
    <property type="entry name" value="ALDEHYDE OXIDASE 1-RELATED"/>
    <property type="match status" value="1"/>
</dbReference>
<evidence type="ECO:0000256" key="1">
    <source>
        <dbReference type="ARBA" id="ARBA00022505"/>
    </source>
</evidence>
<gene>
    <name evidence="4" type="ORF">KN1_14610</name>
</gene>
<dbReference type="Proteomes" id="UP000825123">
    <property type="component" value="Chromosome"/>
</dbReference>
<dbReference type="SUPFAM" id="SSF54665">
    <property type="entry name" value="CO dehydrogenase molybdoprotein N-domain-like"/>
    <property type="match status" value="1"/>
</dbReference>
<evidence type="ECO:0000256" key="2">
    <source>
        <dbReference type="ARBA" id="ARBA00023002"/>
    </source>
</evidence>
<keyword evidence="1" id="KW-0500">Molybdenum</keyword>